<protein>
    <submittedName>
        <fullName evidence="3">Uncharacterized protein LOC106748143</fullName>
    </submittedName>
</protein>
<feature type="signal peptide" evidence="1">
    <location>
        <begin position="1"/>
        <end position="16"/>
    </location>
</feature>
<organism evidence="2 3">
    <name type="scientific">Dinoponera quadriceps</name>
    <name type="common">South American ant</name>
    <dbReference type="NCBI Taxonomy" id="609295"/>
    <lineage>
        <taxon>Eukaryota</taxon>
        <taxon>Metazoa</taxon>
        <taxon>Ecdysozoa</taxon>
        <taxon>Arthropoda</taxon>
        <taxon>Hexapoda</taxon>
        <taxon>Insecta</taxon>
        <taxon>Pterygota</taxon>
        <taxon>Neoptera</taxon>
        <taxon>Endopterygota</taxon>
        <taxon>Hymenoptera</taxon>
        <taxon>Apocrita</taxon>
        <taxon>Aculeata</taxon>
        <taxon>Formicoidea</taxon>
        <taxon>Formicidae</taxon>
        <taxon>Ponerinae</taxon>
        <taxon>Ponerini</taxon>
        <taxon>Dinoponera</taxon>
    </lineage>
</organism>
<dbReference type="RefSeq" id="XP_014481874.1">
    <property type="nucleotide sequence ID" value="XM_014626388.1"/>
</dbReference>
<evidence type="ECO:0000313" key="2">
    <source>
        <dbReference type="Proteomes" id="UP000515204"/>
    </source>
</evidence>
<dbReference type="Proteomes" id="UP000515204">
    <property type="component" value="Unplaced"/>
</dbReference>
<evidence type="ECO:0000256" key="1">
    <source>
        <dbReference type="SAM" id="SignalP"/>
    </source>
</evidence>
<evidence type="ECO:0000313" key="3">
    <source>
        <dbReference type="RefSeq" id="XP_014481874.1"/>
    </source>
</evidence>
<feature type="chain" id="PRO_5028328169" evidence="1">
    <location>
        <begin position="17"/>
        <end position="439"/>
    </location>
</feature>
<accession>A0A6P3XV12</accession>
<proteinExistence type="predicted"/>
<keyword evidence="2" id="KW-1185">Reference proteome</keyword>
<sequence length="439" mass="46949">MRLFAIMAALLQIGLCGHVSIRMPYLNPAGVTYVNGLETQDAAFTYASDTPLHTIETQHVQYAAPVIPAKVETHHVGYAAAQVPAVAAVPFVKHIPTVSQVPVATIEAHPTLVQKQLDVVKPAVTSRKIEVRRPAIQKQFYDIEERVIVRPAGSAVVELDEPTSKLQKGSTVVQTLDYPQVHGVHAHADFIADNAPTAIPVAAPAHIPVISHATLSPLSLPSPTSAPNDLSANNLEKESVVIENPDFRNAINRARLSQVRTSEPRVIAESNGTPLDASATRFIAHDPSPNVIPSQKISTEDGKINQNRLIDFLTARGGVAEVGFGRDGAAGAPIGDAAYVRARVLSATPAPDHAEPAGERVSTRRIVVSRPIETFQEYDIVEPATKIERVAVQHPAFIKTARVDHVQLHGSVPVVGKALAPALAHAAVPVYQKTISPAY</sequence>
<dbReference type="GeneID" id="106748143"/>
<dbReference type="OrthoDB" id="6630845at2759"/>
<reference evidence="3" key="1">
    <citation type="submission" date="2025-08" db="UniProtKB">
        <authorList>
            <consortium name="RefSeq"/>
        </authorList>
    </citation>
    <scope>IDENTIFICATION</scope>
</reference>
<gene>
    <name evidence="3" type="primary">LOC106748143</name>
</gene>
<dbReference type="AlphaFoldDB" id="A0A6P3XV12"/>
<dbReference type="KEGG" id="dqu:106748143"/>
<name>A0A6P3XV12_DINQU</name>
<keyword evidence="1" id="KW-0732">Signal</keyword>